<keyword evidence="3" id="KW-0694">RNA-binding</keyword>
<dbReference type="Gene3D" id="3.30.70.1560">
    <property type="entry name" value="Alpha-L RNA-binding motif"/>
    <property type="match status" value="1"/>
</dbReference>
<dbReference type="PANTHER" id="PTHR47683">
    <property type="entry name" value="PSEUDOURIDINE SYNTHASE FAMILY PROTEIN-RELATED"/>
    <property type="match status" value="1"/>
</dbReference>
<dbReference type="NCBIfam" id="TIGR00093">
    <property type="entry name" value="pseudouridine synthase"/>
    <property type="match status" value="1"/>
</dbReference>
<dbReference type="Pfam" id="PF00849">
    <property type="entry name" value="PseudoU_synth_2"/>
    <property type="match status" value="1"/>
</dbReference>
<dbReference type="Pfam" id="PF01479">
    <property type="entry name" value="S4"/>
    <property type="match status" value="1"/>
</dbReference>
<feature type="domain" description="RNA-binding S4" evidence="6">
    <location>
        <begin position="4"/>
        <end position="63"/>
    </location>
</feature>
<dbReference type="InterPro" id="IPR018496">
    <property type="entry name" value="PsdUridine_synth_RsuA/RluB_CS"/>
</dbReference>
<dbReference type="AlphaFoldDB" id="A0A938BSC7"/>
<evidence type="ECO:0000313" key="7">
    <source>
        <dbReference type="EMBL" id="MBM3330417.1"/>
    </source>
</evidence>
<dbReference type="SUPFAM" id="SSF55120">
    <property type="entry name" value="Pseudouridine synthase"/>
    <property type="match status" value="1"/>
</dbReference>
<evidence type="ECO:0000256" key="5">
    <source>
        <dbReference type="SAM" id="MobiDB-lite"/>
    </source>
</evidence>
<dbReference type="InterPro" id="IPR002942">
    <property type="entry name" value="S4_RNA-bd"/>
</dbReference>
<dbReference type="InterPro" id="IPR036986">
    <property type="entry name" value="S4_RNA-bd_sf"/>
</dbReference>
<dbReference type="CDD" id="cd00165">
    <property type="entry name" value="S4"/>
    <property type="match status" value="1"/>
</dbReference>
<accession>A0A938BSC7</accession>
<sequence length="255" mass="28597">MKPERLQKYLASAGVGSRRHCEELIEAGRVRVNGAMAKLGQSVTPGKDRVEYRGREVKPEAEKVVVAVNKPAGYLSACFRGHEEGWLVTELVDLPFRLYPVGRLDRDSEGLLLLTNDGDIALELTHPRYGKEKEYEVELDRPAGPELCDRLQKNVQLADGPARAVRASLVGPGRLSVVLAEGRKRQLRRMLEALGCRVVRLRRVRIAGLRLGELPLGKWRRLSAREVTEKLGRGSEERRSQKAEVRTQNPEAKKP</sequence>
<comment type="similarity">
    <text evidence="1 4">Belongs to the pseudouridine synthase RsuA family.</text>
</comment>
<dbReference type="SUPFAM" id="SSF55174">
    <property type="entry name" value="Alpha-L RNA-binding motif"/>
    <property type="match status" value="1"/>
</dbReference>
<feature type="region of interest" description="Disordered" evidence="5">
    <location>
        <begin position="229"/>
        <end position="255"/>
    </location>
</feature>
<dbReference type="GO" id="GO:0003723">
    <property type="term" value="F:RNA binding"/>
    <property type="evidence" value="ECO:0007669"/>
    <property type="project" value="UniProtKB-KW"/>
</dbReference>
<dbReference type="EMBL" id="VGIR01000003">
    <property type="protein sequence ID" value="MBM3330417.1"/>
    <property type="molecule type" value="Genomic_DNA"/>
</dbReference>
<evidence type="ECO:0000313" key="8">
    <source>
        <dbReference type="Proteomes" id="UP000779900"/>
    </source>
</evidence>
<dbReference type="InterPro" id="IPR042092">
    <property type="entry name" value="PsdUridine_s_RsuA/RluB/E/F_cat"/>
</dbReference>
<dbReference type="Proteomes" id="UP000779900">
    <property type="component" value="Unassembled WGS sequence"/>
</dbReference>
<dbReference type="PROSITE" id="PS50889">
    <property type="entry name" value="S4"/>
    <property type="match status" value="1"/>
</dbReference>
<evidence type="ECO:0000256" key="2">
    <source>
        <dbReference type="ARBA" id="ARBA00023235"/>
    </source>
</evidence>
<dbReference type="PANTHER" id="PTHR47683:SF2">
    <property type="entry name" value="RNA-BINDING S4 DOMAIN-CONTAINING PROTEIN"/>
    <property type="match status" value="1"/>
</dbReference>
<dbReference type="GO" id="GO:0120159">
    <property type="term" value="F:rRNA pseudouridine synthase activity"/>
    <property type="evidence" value="ECO:0007669"/>
    <property type="project" value="UniProtKB-ARBA"/>
</dbReference>
<evidence type="ECO:0000259" key="6">
    <source>
        <dbReference type="SMART" id="SM00363"/>
    </source>
</evidence>
<evidence type="ECO:0000256" key="1">
    <source>
        <dbReference type="ARBA" id="ARBA00008348"/>
    </source>
</evidence>
<proteinExistence type="inferred from homology"/>
<protein>
    <recommendedName>
        <fullName evidence="4">Pseudouridine synthase</fullName>
        <ecNumber evidence="4">5.4.99.-</ecNumber>
    </recommendedName>
</protein>
<dbReference type="EC" id="5.4.99.-" evidence="4"/>
<comment type="caution">
    <text evidence="7">The sequence shown here is derived from an EMBL/GenBank/DDBJ whole genome shotgun (WGS) entry which is preliminary data.</text>
</comment>
<dbReference type="Gene3D" id="3.10.290.10">
    <property type="entry name" value="RNA-binding S4 domain"/>
    <property type="match status" value="1"/>
</dbReference>
<reference evidence="7" key="1">
    <citation type="submission" date="2019-03" db="EMBL/GenBank/DDBJ databases">
        <title>Lake Tanganyika Metagenome-Assembled Genomes (MAGs).</title>
        <authorList>
            <person name="Tran P."/>
        </authorList>
    </citation>
    <scope>NUCLEOTIDE SEQUENCE</scope>
    <source>
        <strain evidence="7">K_DeepCast_150m_m2_040</strain>
    </source>
</reference>
<evidence type="ECO:0000256" key="3">
    <source>
        <dbReference type="PROSITE-ProRule" id="PRU00182"/>
    </source>
</evidence>
<evidence type="ECO:0000256" key="4">
    <source>
        <dbReference type="RuleBase" id="RU003887"/>
    </source>
</evidence>
<dbReference type="PROSITE" id="PS01149">
    <property type="entry name" value="PSI_RSU"/>
    <property type="match status" value="1"/>
</dbReference>
<name>A0A938BSC7_UNCW3</name>
<dbReference type="InterPro" id="IPR000748">
    <property type="entry name" value="PsdUridine_synth_RsuA/RluB/E/F"/>
</dbReference>
<keyword evidence="2 4" id="KW-0413">Isomerase</keyword>
<dbReference type="InterPro" id="IPR020103">
    <property type="entry name" value="PsdUridine_synth_cat_dom_sf"/>
</dbReference>
<dbReference type="InterPro" id="IPR020094">
    <property type="entry name" value="TruA/RsuA/RluB/E/F_N"/>
</dbReference>
<organism evidence="7 8">
    <name type="scientific">candidate division WOR-3 bacterium</name>
    <dbReference type="NCBI Taxonomy" id="2052148"/>
    <lineage>
        <taxon>Bacteria</taxon>
        <taxon>Bacteria division WOR-3</taxon>
    </lineage>
</organism>
<dbReference type="InterPro" id="IPR006145">
    <property type="entry name" value="PsdUridine_synth_RsuA/RluA"/>
</dbReference>
<dbReference type="FunFam" id="3.10.290.10:FF:000003">
    <property type="entry name" value="Pseudouridine synthase"/>
    <property type="match status" value="1"/>
</dbReference>
<dbReference type="SMART" id="SM00363">
    <property type="entry name" value="S4"/>
    <property type="match status" value="1"/>
</dbReference>
<dbReference type="InterPro" id="IPR050343">
    <property type="entry name" value="RsuA_PseudoU_synthase"/>
</dbReference>
<dbReference type="GO" id="GO:0000455">
    <property type="term" value="P:enzyme-directed rRNA pseudouridine synthesis"/>
    <property type="evidence" value="ECO:0007669"/>
    <property type="project" value="UniProtKB-ARBA"/>
</dbReference>
<dbReference type="Gene3D" id="3.30.70.580">
    <property type="entry name" value="Pseudouridine synthase I, catalytic domain, N-terminal subdomain"/>
    <property type="match status" value="1"/>
</dbReference>
<gene>
    <name evidence="7" type="ORF">FJY68_01040</name>
</gene>